<gene>
    <name evidence="2" type="ORF">A2720_00830</name>
</gene>
<evidence type="ECO:0000313" key="2">
    <source>
        <dbReference type="EMBL" id="OGE81074.1"/>
    </source>
</evidence>
<dbReference type="EMBL" id="MFEL01000010">
    <property type="protein sequence ID" value="OGE81074.1"/>
    <property type="molecule type" value="Genomic_DNA"/>
</dbReference>
<proteinExistence type="predicted"/>
<accession>A0A1F5NU26</accession>
<sequence length="122" mass="14394">MTEFKDFIRTKWATAGLALLLLMVSVGLSKMLRQKYEVNREIKKLQTRADEIQKENEELTELIKYYNTPEYTERAARDKLNLKKEGEFVVSLPPAEEPKDGSAKQDNLSNPQKWFNYFFRNE</sequence>
<reference evidence="2 3" key="1">
    <citation type="journal article" date="2016" name="Nat. Commun.">
        <title>Thousands of microbial genomes shed light on interconnected biogeochemical processes in an aquifer system.</title>
        <authorList>
            <person name="Anantharaman K."/>
            <person name="Brown C.T."/>
            <person name="Hug L.A."/>
            <person name="Sharon I."/>
            <person name="Castelle C.J."/>
            <person name="Probst A.J."/>
            <person name="Thomas B.C."/>
            <person name="Singh A."/>
            <person name="Wilkins M.J."/>
            <person name="Karaoz U."/>
            <person name="Brodie E.L."/>
            <person name="Williams K.H."/>
            <person name="Hubbard S.S."/>
            <person name="Banfield J.F."/>
        </authorList>
    </citation>
    <scope>NUCLEOTIDE SEQUENCE [LARGE SCALE GENOMIC DNA]</scope>
</reference>
<dbReference type="InterPro" id="IPR007060">
    <property type="entry name" value="FtsL/DivIC"/>
</dbReference>
<dbReference type="Proteomes" id="UP000178892">
    <property type="component" value="Unassembled WGS sequence"/>
</dbReference>
<evidence type="ECO:0000313" key="3">
    <source>
        <dbReference type="Proteomes" id="UP000178892"/>
    </source>
</evidence>
<evidence type="ECO:0000256" key="1">
    <source>
        <dbReference type="SAM" id="Coils"/>
    </source>
</evidence>
<organism evidence="2 3">
    <name type="scientific">Candidatus Doudnabacteria bacterium RIFCSPHIGHO2_01_FULL_46_24</name>
    <dbReference type="NCBI Taxonomy" id="1817825"/>
    <lineage>
        <taxon>Bacteria</taxon>
        <taxon>Candidatus Doudnaibacteriota</taxon>
    </lineage>
</organism>
<evidence type="ECO:0008006" key="4">
    <source>
        <dbReference type="Google" id="ProtNLM"/>
    </source>
</evidence>
<feature type="coiled-coil region" evidence="1">
    <location>
        <begin position="28"/>
        <end position="62"/>
    </location>
</feature>
<dbReference type="Pfam" id="PF04977">
    <property type="entry name" value="DivIC"/>
    <property type="match status" value="1"/>
</dbReference>
<name>A0A1F5NU26_9BACT</name>
<comment type="caution">
    <text evidence="2">The sequence shown here is derived from an EMBL/GenBank/DDBJ whole genome shotgun (WGS) entry which is preliminary data.</text>
</comment>
<dbReference type="STRING" id="1817825.A2720_00830"/>
<protein>
    <recommendedName>
        <fullName evidence="4">Cell division protein FtsL</fullName>
    </recommendedName>
</protein>
<dbReference type="AlphaFoldDB" id="A0A1F5NU26"/>
<keyword evidence="1" id="KW-0175">Coiled coil</keyword>